<dbReference type="GO" id="GO:0008483">
    <property type="term" value="F:transaminase activity"/>
    <property type="evidence" value="ECO:0007669"/>
    <property type="project" value="UniProtKB-KW"/>
</dbReference>
<dbReference type="Proteomes" id="UP000075230">
    <property type="component" value="Unassembled WGS sequence"/>
</dbReference>
<accession>A0A146EX09</accession>
<dbReference type="Gene3D" id="3.90.1150.10">
    <property type="entry name" value="Aspartate Aminotransferase, domain 1"/>
    <property type="match status" value="1"/>
</dbReference>
<name>A0A146EX09_ASPKA</name>
<dbReference type="AlphaFoldDB" id="A0A146EX09"/>
<dbReference type="InterPro" id="IPR015422">
    <property type="entry name" value="PyrdxlP-dep_Trfase_small"/>
</dbReference>
<reference evidence="2" key="2">
    <citation type="submission" date="2016-02" db="EMBL/GenBank/DDBJ databases">
        <title>Genome sequencing of Aspergillus luchuensis NBRC 4314.</title>
        <authorList>
            <person name="Yamada O."/>
        </authorList>
    </citation>
    <scope>NUCLEOTIDE SEQUENCE [LARGE SCALE GENOMIC DNA]</scope>
    <source>
        <strain evidence="2">RIB 2604</strain>
    </source>
</reference>
<keyword evidence="1" id="KW-0808">Transferase</keyword>
<evidence type="ECO:0000313" key="2">
    <source>
        <dbReference type="Proteomes" id="UP000075230"/>
    </source>
</evidence>
<keyword evidence="1" id="KW-0032">Aminotransferase</keyword>
<comment type="caution">
    <text evidence="1">The sequence shown here is derived from an EMBL/GenBank/DDBJ whole genome shotgun (WGS) entry which is preliminary data.</text>
</comment>
<protein>
    <submittedName>
        <fullName evidence="1">Aspartate aminotransferase</fullName>
    </submittedName>
</protein>
<evidence type="ECO:0000313" key="1">
    <source>
        <dbReference type="EMBL" id="GAT18566.1"/>
    </source>
</evidence>
<sequence>MLEDKAWLDNVTNRKPRLMAENYRIATSFFPEHGIRVCESITDIRPKNRVMIALGSVYMPKELGLFRITFIPGTEALGKGLERLLSSIAEAEAEIHGK</sequence>
<reference evidence="1 2" key="1">
    <citation type="journal article" date="2016" name="DNA Res.">
        <title>Genome sequence of Aspergillus luchuensis NBRC 4314.</title>
        <authorList>
            <person name="Yamada O."/>
            <person name="Machida M."/>
            <person name="Hosoyama A."/>
            <person name="Goto M."/>
            <person name="Takahashi T."/>
            <person name="Futagami T."/>
            <person name="Yamagata Y."/>
            <person name="Takeuchi M."/>
            <person name="Kobayashi T."/>
            <person name="Koike H."/>
            <person name="Abe K."/>
            <person name="Asai K."/>
            <person name="Arita M."/>
            <person name="Fujita N."/>
            <person name="Fukuda K."/>
            <person name="Higa K."/>
            <person name="Horikawa H."/>
            <person name="Ishikawa T."/>
            <person name="Jinno K."/>
            <person name="Kato Y."/>
            <person name="Kirimura K."/>
            <person name="Mizutani O."/>
            <person name="Nakasone K."/>
            <person name="Sano M."/>
            <person name="Shiraishi Y."/>
            <person name="Tsukahara M."/>
            <person name="Gomi K."/>
        </authorList>
    </citation>
    <scope>NUCLEOTIDE SEQUENCE [LARGE SCALE GENOMIC DNA]</scope>
    <source>
        <strain evidence="1 2">RIB 2604</strain>
    </source>
</reference>
<organism evidence="1 2">
    <name type="scientific">Aspergillus kawachii</name>
    <name type="common">White koji mold</name>
    <name type="synonym">Aspergillus awamori var. kawachi</name>
    <dbReference type="NCBI Taxonomy" id="1069201"/>
    <lineage>
        <taxon>Eukaryota</taxon>
        <taxon>Fungi</taxon>
        <taxon>Dikarya</taxon>
        <taxon>Ascomycota</taxon>
        <taxon>Pezizomycotina</taxon>
        <taxon>Eurotiomycetes</taxon>
        <taxon>Eurotiomycetidae</taxon>
        <taxon>Eurotiales</taxon>
        <taxon>Aspergillaceae</taxon>
        <taxon>Aspergillus</taxon>
        <taxon>Aspergillus subgen. Circumdati</taxon>
    </lineage>
</organism>
<proteinExistence type="predicted"/>
<dbReference type="EMBL" id="BCWF01000001">
    <property type="protein sequence ID" value="GAT18566.1"/>
    <property type="molecule type" value="Genomic_DNA"/>
</dbReference>
<gene>
    <name evidence="1" type="ORF">RIB2604_00100600</name>
</gene>